<name>A0A9W9EN87_9EURO</name>
<keyword evidence="1" id="KW-0596">Phosphopantetheine</keyword>
<dbReference type="FunFam" id="3.30.300.30:FF:000015">
    <property type="entry name" value="Nonribosomal peptide synthase SidD"/>
    <property type="match status" value="1"/>
</dbReference>
<keyword evidence="7" id="KW-1185">Reference proteome</keyword>
<evidence type="ECO:0000256" key="3">
    <source>
        <dbReference type="ARBA" id="ARBA00022598"/>
    </source>
</evidence>
<dbReference type="GO" id="GO:0005737">
    <property type="term" value="C:cytoplasm"/>
    <property type="evidence" value="ECO:0007669"/>
    <property type="project" value="TreeGrafter"/>
</dbReference>
<dbReference type="Pfam" id="PF00550">
    <property type="entry name" value="PP-binding"/>
    <property type="match status" value="1"/>
</dbReference>
<dbReference type="InterPro" id="IPR020845">
    <property type="entry name" value="AMP-binding_CS"/>
</dbReference>
<keyword evidence="3" id="KW-0436">Ligase</keyword>
<dbReference type="GO" id="GO:0044550">
    <property type="term" value="P:secondary metabolite biosynthetic process"/>
    <property type="evidence" value="ECO:0007669"/>
    <property type="project" value="TreeGrafter"/>
</dbReference>
<gene>
    <name evidence="6" type="ORF">N7532_009739</name>
</gene>
<dbReference type="EMBL" id="JAPQKI010000010">
    <property type="protein sequence ID" value="KAJ5084968.1"/>
    <property type="molecule type" value="Genomic_DNA"/>
</dbReference>
<evidence type="ECO:0000256" key="1">
    <source>
        <dbReference type="ARBA" id="ARBA00022450"/>
    </source>
</evidence>
<dbReference type="PROSITE" id="PS50075">
    <property type="entry name" value="CARRIER"/>
    <property type="match status" value="1"/>
</dbReference>
<dbReference type="PANTHER" id="PTHR45527:SF1">
    <property type="entry name" value="FATTY ACID SYNTHASE"/>
    <property type="match status" value="1"/>
</dbReference>
<dbReference type="SUPFAM" id="SSF52777">
    <property type="entry name" value="CoA-dependent acyltransferases"/>
    <property type="match status" value="6"/>
</dbReference>
<dbReference type="GO" id="GO:0043041">
    <property type="term" value="P:amino acid activation for nonribosomal peptide biosynthetic process"/>
    <property type="evidence" value="ECO:0007669"/>
    <property type="project" value="TreeGrafter"/>
</dbReference>
<reference evidence="6" key="2">
    <citation type="journal article" date="2023" name="IMA Fungus">
        <title>Comparative genomic study of the Penicillium genus elucidates a diverse pangenome and 15 lateral gene transfer events.</title>
        <authorList>
            <person name="Petersen C."/>
            <person name="Sorensen T."/>
            <person name="Nielsen M.R."/>
            <person name="Sondergaard T.E."/>
            <person name="Sorensen J.L."/>
            <person name="Fitzpatrick D.A."/>
            <person name="Frisvad J.C."/>
            <person name="Nielsen K.L."/>
        </authorList>
    </citation>
    <scope>NUCLEOTIDE SEQUENCE</scope>
    <source>
        <strain evidence="6">IBT 30761</strain>
    </source>
</reference>
<feature type="domain" description="Carrier" evidence="5">
    <location>
        <begin position="1927"/>
        <end position="2003"/>
    </location>
</feature>
<evidence type="ECO:0000256" key="2">
    <source>
        <dbReference type="ARBA" id="ARBA00022553"/>
    </source>
</evidence>
<protein>
    <recommendedName>
        <fullName evidence="5">Carrier domain-containing protein</fullName>
    </recommendedName>
</protein>
<evidence type="ECO:0000259" key="5">
    <source>
        <dbReference type="PROSITE" id="PS50075"/>
    </source>
</evidence>
<reference evidence="6" key="1">
    <citation type="submission" date="2022-11" db="EMBL/GenBank/DDBJ databases">
        <authorList>
            <person name="Petersen C."/>
        </authorList>
    </citation>
    <scope>NUCLEOTIDE SEQUENCE</scope>
    <source>
        <strain evidence="6">IBT 30761</strain>
    </source>
</reference>
<dbReference type="FunFam" id="3.40.50.980:FF:000001">
    <property type="entry name" value="Non-ribosomal peptide synthetase"/>
    <property type="match status" value="1"/>
</dbReference>
<evidence type="ECO:0000313" key="7">
    <source>
        <dbReference type="Proteomes" id="UP001149074"/>
    </source>
</evidence>
<dbReference type="RefSeq" id="XP_056469646.1">
    <property type="nucleotide sequence ID" value="XM_056622230.1"/>
</dbReference>
<dbReference type="InterPro" id="IPR023213">
    <property type="entry name" value="CAT-like_dom_sf"/>
</dbReference>
<dbReference type="InterPro" id="IPR036736">
    <property type="entry name" value="ACP-like_sf"/>
</dbReference>
<sequence length="2459" mass="272171">MAVTSHRNIDLRSANPFEHVEFLPDLSGELDEYPFFADKKVETELPATPLQYQILESDTVQWCKLNLVLPQQPPPSLTHIQWTWKALTSHHTCLRTAFAVDNQSGQIIQQVRLQASEARWHVDPTWTPPSSGPSTPAESTPFEGEDLLKSLARLTVHRNPLSPFYRVTLQIHRALVDTTSLGLIRRDFALLYCGLPIPEHTPLRSYLIRHLAAKHLAASRTFWQDTLHDVTGKSSRLQIWEPVSQRSTVSMTLADHDVAGLAELEIACGWPRQILYEALWATVLHYHHSQRDVLFAASRRDASFPGVESCVGLIDQIYPVRVSVSPEETFKELFTRLEVYHAAASPHGYLGYREITRDMTAPVDSVITYAPDLGGPSLAGQLTGFPLAVFITGVSKVQITCCYNASIPAPDVDILVQHFVQALSSAARKFYLPHSIISHVELASEEEKSQIVRSAAQSARELEPSKNSVTQLFEEQVARSPERTAVEFEHDRLSFAELNAQANRVARVLGPVRGEIIPLCIDRSITLIVGILAVLKAGAAYTILDPDGATERNRRIAENCDAPVVLANRAYCAELPKARPIEDCLRLAQTLEPFNLSLDVEPEERCYLIYTSGSTGIPKGVVVSHGAATAGIQHHSLNGLQRWLLFYSPSFSAAQRTMLATLVHGGTLLLASKARLISELPAVVTEMQVEAMGITPSALSVLEPSQVPHVKQITLVGEAIPPEMVELWSGQVQLRNTFGLSECTQLNFGCILTPGSNPCIVGRPADTTRAYVLLPETTELAPIGVSGELCLAGPQLASGYLHDVEQTERAFIPNPFGLGQLYRTGDVARMHSDGSFEILGRLDWQAKIDGQKVNPAEIDQALRHHTNVGASATVVLDLSGRPRLLSAIVMNSDVPSWSDVLPSIRELAAETLPRYMIPSFWLPMKKLPTTGNGKTDVKRIQEMAVELGVARLAQFSAPDVEANDGSLDAEQTGIAEAWSEVLVDAIKAVGVHRRRGLVIELETLLDGSSVEQTAAAGFAFQKQHIDAPEAFSLVPKDAASLLHDNSDLSDAYPATPLQEGILATSLQSEGEDRYAYQRVWDVSHLDLQRLQTSFKHVFAQRDILRTSFMPHRAGFLQLVRSDLTLPWVVLDQSLEEYLAVDKSQRFAMSDLQLRLAVLSRGSQSLLVVTMHHALFDYWSHRFLYEDVAATYLGHPVPSRPSFSHVIRHLQSLPLEEYDAFWQSYLSNTEPTQLNTTPQRETRIVQQTLPIDLRQALQLHGLSPGAAIYMAWGIVLGRRTSSSEVLFATALAGRDIPVVEVEHIDGPTLNMAPLRLSIPADSSLLDLIQIVSRDLLHDRSDKERTMWQPFGKRPPWESEFTTLEVVTNDPGHLQITLTAKMEERQAQFIMESFCRILLAVLEDPHQPASAVDVIGNTEREFLSNELSNRRQLHVPWPELLQEAFERHAAGTPEAIAIDWNGEDTTSYLQLDLRANQLANELVQRHGVSVGDMIPLMLDKSVDMLVAILGVMKAGAAYVPLSPDNPLDRNAFIIGEVQARLVITQTVHSTLIPINDGLSHMHIDQLPLADVSTERPNVSVTPDQPAYVIYTSGSTGMPKGVKVPPPRCGCRGVQDFFNTLSTGGTLCLAPTDQLQSDLAGRIRTMKVRQAILTPTVAKLLDPRELPSFCTMIVGGEPLTRDVIDKWAQHELLNVYGPTETAMVVTTKAVWDGVRPSNIGAPFPTVMAFILQADGLDLVPYGGVGELCIAGPQVTDGYLNRDELTAAAFVRNMERMYRTGDLARWLPGGEIECLGRKDNQVKIHGHRIELAEIEHAIYQTGLVHDAIVIPIQVNQRTHLAAFCIFTPMRSSDIQDADGDYHGFRSQLREGLTTLTPYMMPKYVFPMGDLPKLPSRKTDRKLLRKSAEDMDSINRNRYSFDASDAQHTVVPVETVAEMTLESLWMQVLDSPAESLGKKANFLALGGDSIAAISLASRARSAGYVLSVKNILRSGELGRMAATMQVREAETDTEPLRAFDVPTAVADAIQQAGLHMERDVDYVYPSPPGQVEFLTQGARPEQMWVLMAVRRMPDGFDVDKWVEATTKLTEVDDILRSSWLRASDSQWYGVVLNRRVPTVTFARCEDEEQRALFIEAFWDEQFVFGTPFIKFAVLTYLDGACDVVIKMNHAVYDGTLLRILDDHFAAICQGLPAPAHGQFRDFALNVYRSDRNSSRAFWHKTLAGKDNRFPECENPRIDASIRRIFATDLEPMAHAAGVTIPVIFQAAYQVWLSRATARSDVGFDYLLSGRNVDMGPVDPQTVNGTLANFLPVQCSVDSTTSMVQYLQDTQDLFWAITEHGNMGLDEIYEVAGVSRVTSGNGSLFLFQPFEPSDNADELRWLVMAKSQVRMFQPYGLVVEVAKAGQLQHRLTVMYDQGHFTEVEASGIADALITIVEEMAGAVSSPGRRLGEIFIDLQAADGTIA</sequence>
<dbReference type="Proteomes" id="UP001149074">
    <property type="component" value="Unassembled WGS sequence"/>
</dbReference>
<dbReference type="OrthoDB" id="416786at2759"/>
<evidence type="ECO:0000313" key="6">
    <source>
        <dbReference type="EMBL" id="KAJ5084968.1"/>
    </source>
</evidence>
<dbReference type="InterPro" id="IPR001242">
    <property type="entry name" value="Condensation_dom"/>
</dbReference>
<dbReference type="SUPFAM" id="SSF47336">
    <property type="entry name" value="ACP-like"/>
    <property type="match status" value="1"/>
</dbReference>
<keyword evidence="4" id="KW-0677">Repeat</keyword>
<dbReference type="SUPFAM" id="SSF56801">
    <property type="entry name" value="Acetyl-CoA synthetase-like"/>
    <property type="match status" value="2"/>
</dbReference>
<dbReference type="Pfam" id="PF00668">
    <property type="entry name" value="Condensation"/>
    <property type="match status" value="3"/>
</dbReference>
<dbReference type="Gene3D" id="1.10.1200.10">
    <property type="entry name" value="ACP-like"/>
    <property type="match status" value="1"/>
</dbReference>
<dbReference type="GO" id="GO:0031177">
    <property type="term" value="F:phosphopantetheine binding"/>
    <property type="evidence" value="ECO:0007669"/>
    <property type="project" value="TreeGrafter"/>
</dbReference>
<dbReference type="Gene3D" id="3.30.559.30">
    <property type="entry name" value="Nonribosomal peptide synthetase, condensation domain"/>
    <property type="match status" value="3"/>
</dbReference>
<dbReference type="Pfam" id="PF00501">
    <property type="entry name" value="AMP-binding"/>
    <property type="match status" value="3"/>
</dbReference>
<organism evidence="6 7">
    <name type="scientific">Penicillium argentinense</name>
    <dbReference type="NCBI Taxonomy" id="1131581"/>
    <lineage>
        <taxon>Eukaryota</taxon>
        <taxon>Fungi</taxon>
        <taxon>Dikarya</taxon>
        <taxon>Ascomycota</taxon>
        <taxon>Pezizomycotina</taxon>
        <taxon>Eurotiomycetes</taxon>
        <taxon>Eurotiomycetidae</taxon>
        <taxon>Eurotiales</taxon>
        <taxon>Aspergillaceae</taxon>
        <taxon>Penicillium</taxon>
    </lineage>
</organism>
<comment type="caution">
    <text evidence="6">The sequence shown here is derived from an EMBL/GenBank/DDBJ whole genome shotgun (WGS) entry which is preliminary data.</text>
</comment>
<evidence type="ECO:0000256" key="4">
    <source>
        <dbReference type="ARBA" id="ARBA00022737"/>
    </source>
</evidence>
<dbReference type="CDD" id="cd05918">
    <property type="entry name" value="A_NRPS_SidN3_like"/>
    <property type="match status" value="2"/>
</dbReference>
<dbReference type="Gene3D" id="3.30.300.30">
    <property type="match status" value="2"/>
</dbReference>
<proteinExistence type="predicted"/>
<keyword evidence="2" id="KW-0597">Phosphoprotein</keyword>
<dbReference type="InterPro" id="IPR009081">
    <property type="entry name" value="PP-bd_ACP"/>
</dbReference>
<dbReference type="Gene3D" id="3.40.50.12780">
    <property type="entry name" value="N-terminal domain of ligase-like"/>
    <property type="match status" value="3"/>
</dbReference>
<dbReference type="InterPro" id="IPR042099">
    <property type="entry name" value="ANL_N_sf"/>
</dbReference>
<dbReference type="GeneID" id="81361209"/>
<dbReference type="InterPro" id="IPR000873">
    <property type="entry name" value="AMP-dep_synth/lig_dom"/>
</dbReference>
<dbReference type="PROSITE" id="PS00455">
    <property type="entry name" value="AMP_BINDING"/>
    <property type="match status" value="2"/>
</dbReference>
<dbReference type="GO" id="GO:0016874">
    <property type="term" value="F:ligase activity"/>
    <property type="evidence" value="ECO:0007669"/>
    <property type="project" value="UniProtKB-KW"/>
</dbReference>
<dbReference type="PANTHER" id="PTHR45527">
    <property type="entry name" value="NONRIBOSOMAL PEPTIDE SYNTHETASE"/>
    <property type="match status" value="1"/>
</dbReference>
<dbReference type="InterPro" id="IPR045851">
    <property type="entry name" value="AMP-bd_C_sf"/>
</dbReference>
<accession>A0A9W9EN87</accession>
<dbReference type="Gene3D" id="3.30.559.10">
    <property type="entry name" value="Chloramphenicol acetyltransferase-like domain"/>
    <property type="match status" value="3"/>
</dbReference>